<dbReference type="AlphaFoldDB" id="A0A8J4AU03"/>
<comment type="subcellular location">
    <subcellularLocation>
        <location evidence="1">Cytoplasm</location>
    </subcellularLocation>
</comment>
<comment type="caution">
    <text evidence="7">The sequence shown here is derived from an EMBL/GenBank/DDBJ whole genome shotgun (WGS) entry which is preliminary data.</text>
</comment>
<gene>
    <name evidence="7" type="ORF">Vafri_4511</name>
</gene>
<dbReference type="CDD" id="cd16185">
    <property type="entry name" value="EFh_PEF_ALG-2_like"/>
    <property type="match status" value="1"/>
</dbReference>
<dbReference type="GO" id="GO:0048306">
    <property type="term" value="F:calcium-dependent protein binding"/>
    <property type="evidence" value="ECO:0007669"/>
    <property type="project" value="UniProtKB-ARBA"/>
</dbReference>
<feature type="domain" description="EF-hand" evidence="6">
    <location>
        <begin position="1"/>
        <end position="36"/>
    </location>
</feature>
<evidence type="ECO:0000256" key="4">
    <source>
        <dbReference type="ARBA" id="ARBA00022737"/>
    </source>
</evidence>
<reference evidence="7" key="1">
    <citation type="journal article" date="2021" name="Proc. Natl. Acad. Sci. U.S.A.">
        <title>Three genomes in the algal genus Volvox reveal the fate of a haploid sex-determining region after a transition to homothallism.</title>
        <authorList>
            <person name="Yamamoto K."/>
            <person name="Hamaji T."/>
            <person name="Kawai-Toyooka H."/>
            <person name="Matsuzaki R."/>
            <person name="Takahashi F."/>
            <person name="Nishimura Y."/>
            <person name="Kawachi M."/>
            <person name="Noguchi H."/>
            <person name="Minakuchi Y."/>
            <person name="Umen J.G."/>
            <person name="Toyoda A."/>
            <person name="Nozaki H."/>
        </authorList>
    </citation>
    <scope>NUCLEOTIDE SEQUENCE</scope>
    <source>
        <strain evidence="7">NIES-3780</strain>
    </source>
</reference>
<dbReference type="SMART" id="SM00054">
    <property type="entry name" value="EFh"/>
    <property type="match status" value="4"/>
</dbReference>
<dbReference type="GO" id="GO:0005509">
    <property type="term" value="F:calcium ion binding"/>
    <property type="evidence" value="ECO:0007669"/>
    <property type="project" value="InterPro"/>
</dbReference>
<dbReference type="InterPro" id="IPR011992">
    <property type="entry name" value="EF-hand-dom_pair"/>
</dbReference>
<organism evidence="7 8">
    <name type="scientific">Volvox africanus</name>
    <dbReference type="NCBI Taxonomy" id="51714"/>
    <lineage>
        <taxon>Eukaryota</taxon>
        <taxon>Viridiplantae</taxon>
        <taxon>Chlorophyta</taxon>
        <taxon>core chlorophytes</taxon>
        <taxon>Chlorophyceae</taxon>
        <taxon>CS clade</taxon>
        <taxon>Chlamydomonadales</taxon>
        <taxon>Volvocaceae</taxon>
        <taxon>Volvox</taxon>
    </lineage>
</organism>
<dbReference type="PANTHER" id="PTHR46212">
    <property type="entry name" value="PEFLIN"/>
    <property type="match status" value="1"/>
</dbReference>
<dbReference type="PROSITE" id="PS50222">
    <property type="entry name" value="EF_HAND_2"/>
    <property type="match status" value="3"/>
</dbReference>
<accession>A0A8J4AU03</accession>
<dbReference type="PROSITE" id="PS00018">
    <property type="entry name" value="EF_HAND_1"/>
    <property type="match status" value="3"/>
</dbReference>
<dbReference type="EMBL" id="BNCO01000005">
    <property type="protein sequence ID" value="GIL47881.1"/>
    <property type="molecule type" value="Genomic_DNA"/>
</dbReference>
<keyword evidence="4" id="KW-0677">Repeat</keyword>
<name>A0A8J4AU03_9CHLO</name>
<dbReference type="Gene3D" id="1.10.238.10">
    <property type="entry name" value="EF-hand"/>
    <property type="match status" value="1"/>
</dbReference>
<evidence type="ECO:0000256" key="2">
    <source>
        <dbReference type="ARBA" id="ARBA00022490"/>
    </source>
</evidence>
<protein>
    <recommendedName>
        <fullName evidence="6">EF-hand domain-containing protein</fullName>
    </recommendedName>
</protein>
<evidence type="ECO:0000256" key="1">
    <source>
        <dbReference type="ARBA" id="ARBA00004496"/>
    </source>
</evidence>
<dbReference type="InterPro" id="IPR051426">
    <property type="entry name" value="Peflin/Sorcin_CaBP"/>
</dbReference>
<dbReference type="PANTHER" id="PTHR46212:SF3">
    <property type="entry name" value="GH27120P"/>
    <property type="match status" value="1"/>
</dbReference>
<feature type="domain" description="EF-hand" evidence="6">
    <location>
        <begin position="103"/>
        <end position="138"/>
    </location>
</feature>
<evidence type="ECO:0000256" key="5">
    <source>
        <dbReference type="ARBA" id="ARBA00022837"/>
    </source>
</evidence>
<evidence type="ECO:0000313" key="7">
    <source>
        <dbReference type="EMBL" id="GIL47881.1"/>
    </source>
</evidence>
<feature type="domain" description="EF-hand" evidence="6">
    <location>
        <begin position="67"/>
        <end position="102"/>
    </location>
</feature>
<dbReference type="GO" id="GO:0005737">
    <property type="term" value="C:cytoplasm"/>
    <property type="evidence" value="ECO:0007669"/>
    <property type="project" value="UniProtKB-SubCell"/>
</dbReference>
<dbReference type="SUPFAM" id="SSF47473">
    <property type="entry name" value="EF-hand"/>
    <property type="match status" value="1"/>
</dbReference>
<dbReference type="InterPro" id="IPR018247">
    <property type="entry name" value="EF_Hand_1_Ca_BS"/>
</dbReference>
<keyword evidence="2" id="KW-0963">Cytoplasm</keyword>
<dbReference type="Pfam" id="PF13499">
    <property type="entry name" value="EF-hand_7"/>
    <property type="match status" value="2"/>
</dbReference>
<dbReference type="Proteomes" id="UP000747399">
    <property type="component" value="Unassembled WGS sequence"/>
</dbReference>
<dbReference type="InterPro" id="IPR002048">
    <property type="entry name" value="EF_hand_dom"/>
</dbReference>
<keyword evidence="5" id="KW-0106">Calcium</keyword>
<evidence type="ECO:0000313" key="8">
    <source>
        <dbReference type="Proteomes" id="UP000747399"/>
    </source>
</evidence>
<evidence type="ECO:0000259" key="6">
    <source>
        <dbReference type="PROSITE" id="PS50222"/>
    </source>
</evidence>
<evidence type="ECO:0000256" key="3">
    <source>
        <dbReference type="ARBA" id="ARBA00022723"/>
    </source>
</evidence>
<proteinExistence type="predicted"/>
<keyword evidence="8" id="KW-1185">Reference proteome</keyword>
<sequence length="168" mass="19486">MTMPNIQQWFASIDIDRSGELDVNELQRALSLGNLNFGVSDVDQMIRAFDTRGRRRLSFQEFQRLHEFLVNIQSSFEYFDADRSRTLQVNEVQQALRHAGFQLDNPVLAAMMSRHDPDNSGTLTLDEYIRMCLFLQSCVRTFTAFDPQRSGQIRLDFNQWVYAASHVA</sequence>
<keyword evidence="3" id="KW-0479">Metal-binding</keyword>